<sequence length="633" mass="67037">MTTETDLIAPASIDRGAIDHVRSGQSYTRTFAVLALPRMLPPGALVPIMQLPGVQTALVNHPLPRALAKERLTHLAHQLGVALTQGGETGADEVLALHDLRRVLAAITEEQRALHLIGLYLTVAGADGRELHERSRQLRAACTEAQIMIVACDAHHWEGLLTTAPLGHDAVRSLFETDTPTLARLLPASSATLQSGQGVPILYGVRAEGSGAGQVGGAPVVLDRFALPSPHQATIAATGGGKTYQQASALLQRFAHGSCDLCVLDPKDQEYRTLIETGLGGTYLVLSAQAELQLNPLTLPWGEAAVGARLARLQIDLRARRAALVKHLVASEALARGMPLSGAAEAQLEETVLACYAQRGITSDPTTFHADVPDLRTVAQALAARPHDAALDAALTLFTEGSLGRLLHGNRPLPLAIPPSRLRADVGVLGIDLSAFVQGQDQTLQRVLPALIADYVMTVAMRGTGRPMELIIDEAWAVLNTAAGAQTIELLARLGRSLGVAVTVITQQIREFLVRRVGDQVVPNAAGMTFLDNCETILLLRQLRPARAGVQDDDNPILQAATKLGLTPGEITWLSRCRRDADGVTGLLLVGREPIPLRIPRAPAPIHALIPGARTPAAPPPDEEAADAGAVPT</sequence>
<dbReference type="AlphaFoldDB" id="A0A2H3KJH3"/>
<proteinExistence type="predicted"/>
<comment type="caution">
    <text evidence="2">The sequence shown here is derived from an EMBL/GenBank/DDBJ whole genome shotgun (WGS) entry which is preliminary data.</text>
</comment>
<keyword evidence="3" id="KW-1185">Reference proteome</keyword>
<feature type="region of interest" description="Disordered" evidence="1">
    <location>
        <begin position="611"/>
        <end position="633"/>
    </location>
</feature>
<accession>A0A2H3KJH3</accession>
<gene>
    <name evidence="2" type="ORF">A9Q02_22525</name>
</gene>
<reference evidence="2 3" key="1">
    <citation type="submission" date="2016-05" db="EMBL/GenBank/DDBJ databases">
        <authorList>
            <person name="Lavstsen T."/>
            <person name="Jespersen J.S."/>
        </authorList>
    </citation>
    <scope>NUCLEOTIDE SEQUENCE [LARGE SCALE GENOMIC DNA]</scope>
    <source>
        <strain evidence="2 3">B7-9</strain>
    </source>
</reference>
<evidence type="ECO:0000256" key="1">
    <source>
        <dbReference type="SAM" id="MobiDB-lite"/>
    </source>
</evidence>
<dbReference type="Gene3D" id="3.40.50.300">
    <property type="entry name" value="P-loop containing nucleotide triphosphate hydrolases"/>
    <property type="match status" value="2"/>
</dbReference>
<dbReference type="SUPFAM" id="SSF52540">
    <property type="entry name" value="P-loop containing nucleoside triphosphate hydrolases"/>
    <property type="match status" value="1"/>
</dbReference>
<dbReference type="InterPro" id="IPR027417">
    <property type="entry name" value="P-loop_NTPase"/>
</dbReference>
<dbReference type="InterPro" id="IPR051162">
    <property type="entry name" value="T4SS_component"/>
</dbReference>
<dbReference type="Proteomes" id="UP000220922">
    <property type="component" value="Unassembled WGS sequence"/>
</dbReference>
<evidence type="ECO:0000313" key="3">
    <source>
        <dbReference type="Proteomes" id="UP000220922"/>
    </source>
</evidence>
<protein>
    <recommendedName>
        <fullName evidence="4">TraG P-loop domain-containing protein</fullName>
    </recommendedName>
</protein>
<dbReference type="PANTHER" id="PTHR30121">
    <property type="entry name" value="UNCHARACTERIZED PROTEIN YJGR-RELATED"/>
    <property type="match status" value="1"/>
</dbReference>
<name>A0A2H3KJH3_9CHLR</name>
<evidence type="ECO:0000313" key="2">
    <source>
        <dbReference type="EMBL" id="PDV97318.1"/>
    </source>
</evidence>
<dbReference type="EMBL" id="LYXE01000155">
    <property type="protein sequence ID" value="PDV97318.1"/>
    <property type="molecule type" value="Genomic_DNA"/>
</dbReference>
<dbReference type="PANTHER" id="PTHR30121:SF6">
    <property type="entry name" value="SLR6007 PROTEIN"/>
    <property type="match status" value="1"/>
</dbReference>
<organism evidence="2 3">
    <name type="scientific">Candidatus Chloroploca asiatica</name>
    <dbReference type="NCBI Taxonomy" id="1506545"/>
    <lineage>
        <taxon>Bacteria</taxon>
        <taxon>Bacillati</taxon>
        <taxon>Chloroflexota</taxon>
        <taxon>Chloroflexia</taxon>
        <taxon>Chloroflexales</taxon>
        <taxon>Chloroflexineae</taxon>
        <taxon>Oscillochloridaceae</taxon>
        <taxon>Candidatus Chloroploca</taxon>
    </lineage>
</organism>
<evidence type="ECO:0008006" key="4">
    <source>
        <dbReference type="Google" id="ProtNLM"/>
    </source>
</evidence>